<reference evidence="1 2" key="1">
    <citation type="submission" date="2021-06" db="EMBL/GenBank/DDBJ databases">
        <authorList>
            <person name="Palmer J.M."/>
        </authorList>
    </citation>
    <scope>NUCLEOTIDE SEQUENCE [LARGE SCALE GENOMIC DNA]</scope>
    <source>
        <strain evidence="1 2">AS_MEX2019</strain>
        <tissue evidence="1">Muscle</tissue>
    </source>
</reference>
<keyword evidence="2" id="KW-1185">Reference proteome</keyword>
<dbReference type="Proteomes" id="UP001469553">
    <property type="component" value="Unassembled WGS sequence"/>
</dbReference>
<gene>
    <name evidence="1" type="ORF">AMECASPLE_034701</name>
</gene>
<comment type="caution">
    <text evidence="1">The sequence shown here is derived from an EMBL/GenBank/DDBJ whole genome shotgun (WGS) entry which is preliminary data.</text>
</comment>
<protein>
    <submittedName>
        <fullName evidence="1">Uncharacterized protein</fullName>
    </submittedName>
</protein>
<sequence>MSDKSESFSALMCCPLDFRYELSLICISSTAKHGDPSITPQGSHHSANKNISWNTMRLCWPGAPCDFSGNFPQTKCSCPGNSVTALVSLTVPTMSGTSSPFH</sequence>
<evidence type="ECO:0000313" key="2">
    <source>
        <dbReference type="Proteomes" id="UP001469553"/>
    </source>
</evidence>
<name>A0ABV1ADK2_9TELE</name>
<proteinExistence type="predicted"/>
<evidence type="ECO:0000313" key="1">
    <source>
        <dbReference type="EMBL" id="MEQ2316658.1"/>
    </source>
</evidence>
<dbReference type="EMBL" id="JAHRIP010089614">
    <property type="protein sequence ID" value="MEQ2316658.1"/>
    <property type="molecule type" value="Genomic_DNA"/>
</dbReference>
<organism evidence="1 2">
    <name type="scientific">Ameca splendens</name>
    <dbReference type="NCBI Taxonomy" id="208324"/>
    <lineage>
        <taxon>Eukaryota</taxon>
        <taxon>Metazoa</taxon>
        <taxon>Chordata</taxon>
        <taxon>Craniata</taxon>
        <taxon>Vertebrata</taxon>
        <taxon>Euteleostomi</taxon>
        <taxon>Actinopterygii</taxon>
        <taxon>Neopterygii</taxon>
        <taxon>Teleostei</taxon>
        <taxon>Neoteleostei</taxon>
        <taxon>Acanthomorphata</taxon>
        <taxon>Ovalentaria</taxon>
        <taxon>Atherinomorphae</taxon>
        <taxon>Cyprinodontiformes</taxon>
        <taxon>Goodeidae</taxon>
        <taxon>Ameca</taxon>
    </lineage>
</organism>
<accession>A0ABV1ADK2</accession>